<comment type="catalytic activity">
    <reaction evidence="11">
        <text>O-phospho-L-threonyl-[protein] + H2O = L-threonyl-[protein] + phosphate</text>
        <dbReference type="Rhea" id="RHEA:47004"/>
        <dbReference type="Rhea" id="RHEA-COMP:11060"/>
        <dbReference type="Rhea" id="RHEA-COMP:11605"/>
        <dbReference type="ChEBI" id="CHEBI:15377"/>
        <dbReference type="ChEBI" id="CHEBI:30013"/>
        <dbReference type="ChEBI" id="CHEBI:43474"/>
        <dbReference type="ChEBI" id="CHEBI:61977"/>
        <dbReference type="EC" id="3.1.3.16"/>
    </reaction>
</comment>
<comment type="catalytic activity">
    <reaction evidence="10">
        <text>O-phospho-L-seryl-[protein] + H2O = L-seryl-[protein] + phosphate</text>
        <dbReference type="Rhea" id="RHEA:20629"/>
        <dbReference type="Rhea" id="RHEA-COMP:9863"/>
        <dbReference type="Rhea" id="RHEA-COMP:11604"/>
        <dbReference type="ChEBI" id="CHEBI:15377"/>
        <dbReference type="ChEBI" id="CHEBI:29999"/>
        <dbReference type="ChEBI" id="CHEBI:43474"/>
        <dbReference type="ChEBI" id="CHEBI:83421"/>
        <dbReference type="EC" id="3.1.3.16"/>
    </reaction>
</comment>
<evidence type="ECO:0000256" key="5">
    <source>
        <dbReference type="ARBA" id="ARBA00022723"/>
    </source>
</evidence>
<reference evidence="15 16" key="1">
    <citation type="journal article" date="2014" name="Genome Biol. Evol.">
        <title>The secreted proteins of Achlya hypogyna and Thraustotheca clavata identify the ancestral oomycete secretome and reveal gene acquisitions by horizontal gene transfer.</title>
        <authorList>
            <person name="Misner I."/>
            <person name="Blouin N."/>
            <person name="Leonard G."/>
            <person name="Richards T.A."/>
            <person name="Lane C.E."/>
        </authorList>
    </citation>
    <scope>NUCLEOTIDE SEQUENCE [LARGE SCALE GENOMIC DNA]</scope>
    <source>
        <strain evidence="15 16">ATCC 48635</strain>
    </source>
</reference>
<keyword evidence="16" id="KW-1185">Reference proteome</keyword>
<gene>
    <name evidence="15" type="ORF">ACHHYP_01098</name>
</gene>
<evidence type="ECO:0000256" key="4">
    <source>
        <dbReference type="ARBA" id="ARBA00013081"/>
    </source>
</evidence>
<evidence type="ECO:0000256" key="7">
    <source>
        <dbReference type="ARBA" id="ARBA00022842"/>
    </source>
</evidence>
<dbReference type="SUPFAM" id="SSF81606">
    <property type="entry name" value="PP2C-like"/>
    <property type="match status" value="1"/>
</dbReference>
<keyword evidence="6 12" id="KW-0378">Hydrolase</keyword>
<dbReference type="SMART" id="SM00331">
    <property type="entry name" value="PP2C_SIG"/>
    <property type="match status" value="1"/>
</dbReference>
<evidence type="ECO:0000256" key="3">
    <source>
        <dbReference type="ARBA" id="ARBA00006702"/>
    </source>
</evidence>
<dbReference type="InterPro" id="IPR001932">
    <property type="entry name" value="PPM-type_phosphatase-like_dom"/>
</dbReference>
<sequence>MSTAWRREPAEPVEQSLLSPTDPDGREIVYLAHEEMIPTRSSVMTQSPVVRGCGAAAFQNKQIKASMEDECVLVPSLRGPHGEPGAFFGVYDGHGGGFVSKYLATTLHVAVQKRVDDGMPVATALGDAFASIDMGLEEMEEADACGSTAVVCVVLPTEIFVANIGDSHCLLFNGSRLQRLSADHHVRNDAEINRIKDNQGIILNHRVSGVSRVTRAFGQNNEKDLIIPTPHLKCVARPSEASETPAFVVLVSDGVTDVLSDADIGRYVLRGLVELLWSPDRICRELLGICRLKRAFDNMTVVLVLL</sequence>
<dbReference type="EC" id="3.1.3.16" evidence="4"/>
<evidence type="ECO:0000259" key="14">
    <source>
        <dbReference type="PROSITE" id="PS51746"/>
    </source>
</evidence>
<evidence type="ECO:0000256" key="9">
    <source>
        <dbReference type="ARBA" id="ARBA00023211"/>
    </source>
</evidence>
<evidence type="ECO:0000256" key="1">
    <source>
        <dbReference type="ARBA" id="ARBA00001936"/>
    </source>
</evidence>
<protein>
    <recommendedName>
        <fullName evidence="4">protein-serine/threonine phosphatase</fullName>
        <ecNumber evidence="4">3.1.3.16</ecNumber>
    </recommendedName>
</protein>
<dbReference type="CDD" id="cd00143">
    <property type="entry name" value="PP2Cc"/>
    <property type="match status" value="1"/>
</dbReference>
<evidence type="ECO:0000256" key="12">
    <source>
        <dbReference type="RuleBase" id="RU003465"/>
    </source>
</evidence>
<dbReference type="Pfam" id="PF00481">
    <property type="entry name" value="PP2C"/>
    <property type="match status" value="1"/>
</dbReference>
<evidence type="ECO:0000313" key="15">
    <source>
        <dbReference type="EMBL" id="OQR94607.1"/>
    </source>
</evidence>
<comment type="similarity">
    <text evidence="3 12">Belongs to the PP2C family.</text>
</comment>
<feature type="compositionally biased region" description="Basic and acidic residues" evidence="13">
    <location>
        <begin position="1"/>
        <end position="10"/>
    </location>
</feature>
<dbReference type="InterPro" id="IPR015655">
    <property type="entry name" value="PP2C"/>
</dbReference>
<dbReference type="PROSITE" id="PS01032">
    <property type="entry name" value="PPM_1"/>
    <property type="match status" value="1"/>
</dbReference>
<feature type="domain" description="PPM-type phosphatase" evidence="14">
    <location>
        <begin position="52"/>
        <end position="306"/>
    </location>
</feature>
<dbReference type="PANTHER" id="PTHR13832:SF803">
    <property type="entry name" value="PROTEIN PHOSPHATASE 1G"/>
    <property type="match status" value="1"/>
</dbReference>
<evidence type="ECO:0000256" key="6">
    <source>
        <dbReference type="ARBA" id="ARBA00022801"/>
    </source>
</evidence>
<keyword evidence="9" id="KW-0464">Manganese</keyword>
<accession>A0A1V9Z9L7</accession>
<evidence type="ECO:0000256" key="8">
    <source>
        <dbReference type="ARBA" id="ARBA00022912"/>
    </source>
</evidence>
<comment type="cofactor">
    <cofactor evidence="1">
        <name>Mn(2+)</name>
        <dbReference type="ChEBI" id="CHEBI:29035"/>
    </cofactor>
</comment>
<feature type="region of interest" description="Disordered" evidence="13">
    <location>
        <begin position="1"/>
        <end position="24"/>
    </location>
</feature>
<dbReference type="AlphaFoldDB" id="A0A1V9Z9L7"/>
<dbReference type="GO" id="GO:0046872">
    <property type="term" value="F:metal ion binding"/>
    <property type="evidence" value="ECO:0007669"/>
    <property type="project" value="UniProtKB-KW"/>
</dbReference>
<dbReference type="InterPro" id="IPR036457">
    <property type="entry name" value="PPM-type-like_dom_sf"/>
</dbReference>
<evidence type="ECO:0000256" key="11">
    <source>
        <dbReference type="ARBA" id="ARBA00048336"/>
    </source>
</evidence>
<dbReference type="GO" id="GO:0016020">
    <property type="term" value="C:membrane"/>
    <property type="evidence" value="ECO:0007669"/>
    <property type="project" value="UniProtKB-SubCell"/>
</dbReference>
<organism evidence="15 16">
    <name type="scientific">Achlya hypogyna</name>
    <name type="common">Oomycete</name>
    <name type="synonym">Protoachlya hypogyna</name>
    <dbReference type="NCBI Taxonomy" id="1202772"/>
    <lineage>
        <taxon>Eukaryota</taxon>
        <taxon>Sar</taxon>
        <taxon>Stramenopiles</taxon>
        <taxon>Oomycota</taxon>
        <taxon>Saprolegniomycetes</taxon>
        <taxon>Saprolegniales</taxon>
        <taxon>Achlyaceae</taxon>
        <taxon>Achlya</taxon>
    </lineage>
</organism>
<evidence type="ECO:0000256" key="2">
    <source>
        <dbReference type="ARBA" id="ARBA00004170"/>
    </source>
</evidence>
<dbReference type="STRING" id="1202772.A0A1V9Z9L7"/>
<dbReference type="PANTHER" id="PTHR13832">
    <property type="entry name" value="PROTEIN PHOSPHATASE 2C"/>
    <property type="match status" value="1"/>
</dbReference>
<evidence type="ECO:0000313" key="16">
    <source>
        <dbReference type="Proteomes" id="UP000243579"/>
    </source>
</evidence>
<comment type="caution">
    <text evidence="15">The sequence shown here is derived from an EMBL/GenBank/DDBJ whole genome shotgun (WGS) entry which is preliminary data.</text>
</comment>
<dbReference type="Proteomes" id="UP000243579">
    <property type="component" value="Unassembled WGS sequence"/>
</dbReference>
<dbReference type="OrthoDB" id="10264738at2759"/>
<keyword evidence="8 12" id="KW-0904">Protein phosphatase</keyword>
<name>A0A1V9Z9L7_ACHHY</name>
<dbReference type="SMART" id="SM00332">
    <property type="entry name" value="PP2Cc"/>
    <property type="match status" value="1"/>
</dbReference>
<comment type="subcellular location">
    <subcellularLocation>
        <location evidence="2">Membrane</location>
        <topology evidence="2">Peripheral membrane protein</topology>
    </subcellularLocation>
</comment>
<dbReference type="EMBL" id="JNBR01000357">
    <property type="protein sequence ID" value="OQR94607.1"/>
    <property type="molecule type" value="Genomic_DNA"/>
</dbReference>
<evidence type="ECO:0000256" key="13">
    <source>
        <dbReference type="SAM" id="MobiDB-lite"/>
    </source>
</evidence>
<dbReference type="GO" id="GO:0004722">
    <property type="term" value="F:protein serine/threonine phosphatase activity"/>
    <property type="evidence" value="ECO:0007669"/>
    <property type="project" value="UniProtKB-EC"/>
</dbReference>
<dbReference type="InterPro" id="IPR000222">
    <property type="entry name" value="PP2C_BS"/>
</dbReference>
<keyword evidence="5" id="KW-0479">Metal-binding</keyword>
<dbReference type="Gene3D" id="3.60.40.10">
    <property type="entry name" value="PPM-type phosphatase domain"/>
    <property type="match status" value="1"/>
</dbReference>
<evidence type="ECO:0000256" key="10">
    <source>
        <dbReference type="ARBA" id="ARBA00047761"/>
    </source>
</evidence>
<dbReference type="PROSITE" id="PS51746">
    <property type="entry name" value="PPM_2"/>
    <property type="match status" value="1"/>
</dbReference>
<keyword evidence="7" id="KW-0460">Magnesium</keyword>
<proteinExistence type="inferred from homology"/>